<feature type="signal peptide" evidence="1">
    <location>
        <begin position="1"/>
        <end position="24"/>
    </location>
</feature>
<proteinExistence type="predicted"/>
<dbReference type="Proteomes" id="UP000261284">
    <property type="component" value="Unassembled WGS sequence"/>
</dbReference>
<dbReference type="AlphaFoldDB" id="A0A3E1NER7"/>
<accession>A0A3E1NER7</accession>
<dbReference type="Pfam" id="PF14059">
    <property type="entry name" value="DUF4251"/>
    <property type="match status" value="1"/>
</dbReference>
<organism evidence="2 3">
    <name type="scientific">Deminuibacter soli</name>
    <dbReference type="NCBI Taxonomy" id="2291815"/>
    <lineage>
        <taxon>Bacteria</taxon>
        <taxon>Pseudomonadati</taxon>
        <taxon>Bacteroidota</taxon>
        <taxon>Chitinophagia</taxon>
        <taxon>Chitinophagales</taxon>
        <taxon>Chitinophagaceae</taxon>
        <taxon>Deminuibacter</taxon>
    </lineage>
</organism>
<evidence type="ECO:0000313" key="2">
    <source>
        <dbReference type="EMBL" id="RFM26352.1"/>
    </source>
</evidence>
<feature type="chain" id="PRO_5017801405" evidence="1">
    <location>
        <begin position="25"/>
        <end position="167"/>
    </location>
</feature>
<reference evidence="2 3" key="1">
    <citation type="submission" date="2018-08" db="EMBL/GenBank/DDBJ databases">
        <title>Chitinophagaceae sp. K23C18032701, a novel bacterium isolated from forest soil.</title>
        <authorList>
            <person name="Wang C."/>
        </authorList>
    </citation>
    <scope>NUCLEOTIDE SEQUENCE [LARGE SCALE GENOMIC DNA]</scope>
    <source>
        <strain evidence="2 3">K23C18032701</strain>
    </source>
</reference>
<gene>
    <name evidence="2" type="ORF">DXN05_20810</name>
</gene>
<dbReference type="OrthoDB" id="1097715at2"/>
<name>A0A3E1NER7_9BACT</name>
<dbReference type="EMBL" id="QTJU01000010">
    <property type="protein sequence ID" value="RFM26352.1"/>
    <property type="molecule type" value="Genomic_DNA"/>
</dbReference>
<dbReference type="Gene3D" id="2.40.128.410">
    <property type="match status" value="1"/>
</dbReference>
<evidence type="ECO:0000256" key="1">
    <source>
        <dbReference type="SAM" id="SignalP"/>
    </source>
</evidence>
<dbReference type="RefSeq" id="WP_116849224.1">
    <property type="nucleotide sequence ID" value="NZ_QTJU01000010.1"/>
</dbReference>
<keyword evidence="3" id="KW-1185">Reference proteome</keyword>
<protein>
    <submittedName>
        <fullName evidence="2">DUF4251 domain-containing protein</fullName>
    </submittedName>
</protein>
<sequence>MSSLRAVYALLMVTATCSFSVVSAQNSQSKKEARIARVQQLVNNQRYVFKAQTMLPMSGRSRTLTSDYDLSITKDTLVSYLPYFGRAYSAGYNSSDNGIQFTSVNFTYTLTPKKKGGWDVTIIPKDYNAVQQMNLRISSDGYASLQVTSTSRQSISYNGYIAEKRAK</sequence>
<evidence type="ECO:0000313" key="3">
    <source>
        <dbReference type="Proteomes" id="UP000261284"/>
    </source>
</evidence>
<comment type="caution">
    <text evidence="2">The sequence shown here is derived from an EMBL/GenBank/DDBJ whole genome shotgun (WGS) entry which is preliminary data.</text>
</comment>
<keyword evidence="1" id="KW-0732">Signal</keyword>
<dbReference type="InterPro" id="IPR025347">
    <property type="entry name" value="DUF4251"/>
</dbReference>